<name>A0A9N9WH32_9NEOP</name>
<reference evidence="1" key="1">
    <citation type="submission" date="2021-12" db="EMBL/GenBank/DDBJ databases">
        <authorList>
            <person name="King R."/>
        </authorList>
    </citation>
    <scope>NUCLEOTIDE SEQUENCE</scope>
</reference>
<evidence type="ECO:0000313" key="1">
    <source>
        <dbReference type="EMBL" id="CAG9792744.1"/>
    </source>
</evidence>
<accession>A0A9N9WH32</accession>
<dbReference type="EMBL" id="OU893336">
    <property type="protein sequence ID" value="CAG9792744.1"/>
    <property type="molecule type" value="Genomic_DNA"/>
</dbReference>
<evidence type="ECO:0000313" key="2">
    <source>
        <dbReference type="Proteomes" id="UP001153714"/>
    </source>
</evidence>
<dbReference type="AlphaFoldDB" id="A0A9N9WH32"/>
<protein>
    <submittedName>
        <fullName evidence="1">Uncharacterized protein</fullName>
    </submittedName>
</protein>
<proteinExistence type="predicted"/>
<sequence length="554" mass="63382">MKTQENQSSVPVSQMISESHTMDIIFMWLHAWSKNNPVPDEVNLDDSSALIGATVKAFTKYDSTADYVQASYTRLEHGESCNDKCYIRIDTSHFIKILFNLSCFTHSDNRVNFFYIKCLIELKNCDDYVKAKDIISDLIIICLNQRDGMNSHGIPSRCENSKIKLKKLPSFREKDTEIKIEDGDQLNATIANPKESLFKDTINVTNRENTALSEQKSPKWFYDKIDAEKLIITLSDDNDVGNHENLYYFPGFIVVLSRLMGQFPLWSNVMKSLYGSKIDKPTSSNVESYFKNLKRLVFKIDSKSHRLRVDEFITEHHKYLTGELKIANSNITAQKKTPRSQKKKGEAKSKNIDKMILKFRDDSVFSEHPSLIENWKGLGMVKNVNKENQPKQKRIILLSNGGRFTVDNEIVVTTNTCALDSVCQALAVSYIEGSTINQIIQESNHMLCQLIKYELISVYEAPVRLVFKDIEYELLSVMEFVPPAVGEMGHYKAHCKRGNVWQCYDDWFSICSSVAPKRVPAPPVVAPKHVTAAARRHSRLWRCTEPTYVPRVGE</sequence>
<dbReference type="Proteomes" id="UP001153714">
    <property type="component" value="Chromosome 5"/>
</dbReference>
<organism evidence="1 2">
    <name type="scientific">Diatraea saccharalis</name>
    <name type="common">sugarcane borer</name>
    <dbReference type="NCBI Taxonomy" id="40085"/>
    <lineage>
        <taxon>Eukaryota</taxon>
        <taxon>Metazoa</taxon>
        <taxon>Ecdysozoa</taxon>
        <taxon>Arthropoda</taxon>
        <taxon>Hexapoda</taxon>
        <taxon>Insecta</taxon>
        <taxon>Pterygota</taxon>
        <taxon>Neoptera</taxon>
        <taxon>Endopterygota</taxon>
        <taxon>Lepidoptera</taxon>
        <taxon>Glossata</taxon>
        <taxon>Ditrysia</taxon>
        <taxon>Pyraloidea</taxon>
        <taxon>Crambidae</taxon>
        <taxon>Crambinae</taxon>
        <taxon>Diatraea</taxon>
    </lineage>
</organism>
<gene>
    <name evidence="1" type="ORF">DIATSA_LOCUS10254</name>
</gene>
<dbReference type="OrthoDB" id="10055366at2759"/>
<reference evidence="1" key="2">
    <citation type="submission" date="2022-10" db="EMBL/GenBank/DDBJ databases">
        <authorList>
            <consortium name="ENA_rothamsted_submissions"/>
            <consortium name="culmorum"/>
            <person name="King R."/>
        </authorList>
    </citation>
    <scope>NUCLEOTIDE SEQUENCE</scope>
</reference>
<keyword evidence="2" id="KW-1185">Reference proteome</keyword>